<sequence length="134" mass="13819">MMRSLWAFPLLSGLGVWAAATAVFWPLGHVVVPVADTAAAWVFVLALGGGSLLLGALLGDVQARLLGRTGHDARLRLGVALAAVGLLGDAALMTVAGFAYPALAVERQATLAVFLLYAYGALAVGPLIRLRRDG</sequence>
<protein>
    <recommendedName>
        <fullName evidence="4">MFS transporter</fullName>
    </recommendedName>
</protein>
<feature type="transmembrane region" description="Helical" evidence="1">
    <location>
        <begin position="79"/>
        <end position="103"/>
    </location>
</feature>
<keyword evidence="1" id="KW-0812">Transmembrane</keyword>
<dbReference type="EMBL" id="JBIAXI010000023">
    <property type="protein sequence ID" value="MFF4777378.1"/>
    <property type="molecule type" value="Genomic_DNA"/>
</dbReference>
<keyword evidence="3" id="KW-1185">Reference proteome</keyword>
<keyword evidence="1" id="KW-0472">Membrane</keyword>
<gene>
    <name evidence="2" type="ORF">ACFY05_31435</name>
</gene>
<reference evidence="2 3" key="1">
    <citation type="submission" date="2024-10" db="EMBL/GenBank/DDBJ databases">
        <title>The Natural Products Discovery Center: Release of the First 8490 Sequenced Strains for Exploring Actinobacteria Biosynthetic Diversity.</title>
        <authorList>
            <person name="Kalkreuter E."/>
            <person name="Kautsar S.A."/>
            <person name="Yang D."/>
            <person name="Bader C.D."/>
            <person name="Teijaro C.N."/>
            <person name="Fluegel L."/>
            <person name="Davis C.M."/>
            <person name="Simpson J.R."/>
            <person name="Lauterbach L."/>
            <person name="Steele A.D."/>
            <person name="Gui C."/>
            <person name="Meng S."/>
            <person name="Li G."/>
            <person name="Viehrig K."/>
            <person name="Ye F."/>
            <person name="Su P."/>
            <person name="Kiefer A.F."/>
            <person name="Nichols A."/>
            <person name="Cepeda A.J."/>
            <person name="Yan W."/>
            <person name="Fan B."/>
            <person name="Jiang Y."/>
            <person name="Adhikari A."/>
            <person name="Zheng C.-J."/>
            <person name="Schuster L."/>
            <person name="Cowan T.M."/>
            <person name="Smanski M.J."/>
            <person name="Chevrette M.G."/>
            <person name="De Carvalho L.P.S."/>
            <person name="Shen B."/>
        </authorList>
    </citation>
    <scope>NUCLEOTIDE SEQUENCE [LARGE SCALE GENOMIC DNA]</scope>
    <source>
        <strain evidence="2 3">NPDC001281</strain>
    </source>
</reference>
<accession>A0ABW6VDE9</accession>
<evidence type="ECO:0000256" key="1">
    <source>
        <dbReference type="SAM" id="Phobius"/>
    </source>
</evidence>
<evidence type="ECO:0000313" key="2">
    <source>
        <dbReference type="EMBL" id="MFF4777378.1"/>
    </source>
</evidence>
<evidence type="ECO:0008006" key="4">
    <source>
        <dbReference type="Google" id="ProtNLM"/>
    </source>
</evidence>
<feature type="transmembrane region" description="Helical" evidence="1">
    <location>
        <begin position="109"/>
        <end position="128"/>
    </location>
</feature>
<name>A0ABW6VDE9_MICFU</name>
<dbReference type="RefSeq" id="WP_387345775.1">
    <property type="nucleotide sequence ID" value="NZ_JBIAXI010000023.1"/>
</dbReference>
<keyword evidence="1" id="KW-1133">Transmembrane helix</keyword>
<organism evidence="2 3">
    <name type="scientific">Microtetraspora fusca</name>
    <dbReference type="NCBI Taxonomy" id="1997"/>
    <lineage>
        <taxon>Bacteria</taxon>
        <taxon>Bacillati</taxon>
        <taxon>Actinomycetota</taxon>
        <taxon>Actinomycetes</taxon>
        <taxon>Streptosporangiales</taxon>
        <taxon>Streptosporangiaceae</taxon>
        <taxon>Microtetraspora</taxon>
    </lineage>
</organism>
<proteinExistence type="predicted"/>
<dbReference type="Proteomes" id="UP001602119">
    <property type="component" value="Unassembled WGS sequence"/>
</dbReference>
<evidence type="ECO:0000313" key="3">
    <source>
        <dbReference type="Proteomes" id="UP001602119"/>
    </source>
</evidence>
<feature type="transmembrane region" description="Helical" evidence="1">
    <location>
        <begin position="38"/>
        <end position="58"/>
    </location>
</feature>
<comment type="caution">
    <text evidence="2">The sequence shown here is derived from an EMBL/GenBank/DDBJ whole genome shotgun (WGS) entry which is preliminary data.</text>
</comment>